<keyword evidence="3" id="KW-1185">Reference proteome</keyword>
<protein>
    <submittedName>
        <fullName evidence="2">Uncharacterized protein</fullName>
    </submittedName>
</protein>
<feature type="compositionally biased region" description="Low complexity" evidence="1">
    <location>
        <begin position="24"/>
        <end position="41"/>
    </location>
</feature>
<reference evidence="3" key="1">
    <citation type="submission" date="2017-10" db="EMBL/GenBank/DDBJ databases">
        <authorList>
            <person name="Toshchakov S.V."/>
            <person name="Goeva M.A."/>
        </authorList>
    </citation>
    <scope>NUCLEOTIDE SEQUENCE [LARGE SCALE GENOMIC DNA]</scope>
    <source>
        <strain evidence="3">JR1/69-1-13</strain>
    </source>
</reference>
<comment type="caution">
    <text evidence="2">The sequence shown here is derived from an EMBL/GenBank/DDBJ whole genome shotgun (WGS) entry which is preliminary data.</text>
</comment>
<dbReference type="Proteomes" id="UP000245048">
    <property type="component" value="Unassembled WGS sequence"/>
</dbReference>
<accession>A0A2U1V786</accession>
<organism evidence="2 3">
    <name type="scientific">Teichococcus aestuarii</name>
    <dbReference type="NCBI Taxonomy" id="568898"/>
    <lineage>
        <taxon>Bacteria</taxon>
        <taxon>Pseudomonadati</taxon>
        <taxon>Pseudomonadota</taxon>
        <taxon>Alphaproteobacteria</taxon>
        <taxon>Acetobacterales</taxon>
        <taxon>Roseomonadaceae</taxon>
        <taxon>Roseomonas</taxon>
    </lineage>
</organism>
<evidence type="ECO:0000313" key="3">
    <source>
        <dbReference type="Proteomes" id="UP000245048"/>
    </source>
</evidence>
<dbReference type="RefSeq" id="WP_109516325.1">
    <property type="nucleotide sequence ID" value="NZ_JBHTET010000001.1"/>
</dbReference>
<dbReference type="EMBL" id="PDOA01000003">
    <property type="protein sequence ID" value="PWC29753.1"/>
    <property type="molecule type" value="Genomic_DNA"/>
</dbReference>
<feature type="region of interest" description="Disordered" evidence="1">
    <location>
        <begin position="24"/>
        <end position="68"/>
    </location>
</feature>
<name>A0A2U1V786_9PROT</name>
<proteinExistence type="predicted"/>
<sequence length="68" mass="7179">MIMGSSGRRLPGFLSRRLFLRQAGAEAPATPPRAATQAEAPSGAATRRPRPTWRLPAAEAPPGCGQVR</sequence>
<evidence type="ECO:0000313" key="2">
    <source>
        <dbReference type="EMBL" id="PWC29753.1"/>
    </source>
</evidence>
<dbReference type="AlphaFoldDB" id="A0A2U1V786"/>
<gene>
    <name evidence="2" type="ORF">CR165_07435</name>
</gene>
<evidence type="ECO:0000256" key="1">
    <source>
        <dbReference type="SAM" id="MobiDB-lite"/>
    </source>
</evidence>